<evidence type="ECO:0000313" key="2">
    <source>
        <dbReference type="EMBL" id="NVH37648.1"/>
    </source>
</evidence>
<dbReference type="AlphaFoldDB" id="A0A0Z8ENY5"/>
<reference evidence="2 3" key="1">
    <citation type="submission" date="2020-06" db="EMBL/GenBank/DDBJ databases">
        <title>Pan-genome analysis of Streptococcus suis serotype 2 revealed genomic diversity among strains of different virulence.</title>
        <authorList>
            <person name="Guo G."/>
            <person name="Zhang W."/>
        </authorList>
    </citation>
    <scope>NUCLEOTIDE SEQUENCE [LARGE SCALE GENOMIC DNA]</scope>
    <source>
        <strain evidence="2 3">ZJ92091101</strain>
    </source>
</reference>
<name>A0A0Z8ENY5_STRSU</name>
<proteinExistence type="predicted"/>
<dbReference type="EMBL" id="JANFMP010000001">
    <property type="protein sequence ID" value="MDG4525872.1"/>
    <property type="molecule type" value="Genomic_DNA"/>
</dbReference>
<evidence type="ECO:0000313" key="3">
    <source>
        <dbReference type="Proteomes" id="UP000548355"/>
    </source>
</evidence>
<evidence type="ECO:0000313" key="1">
    <source>
        <dbReference type="EMBL" id="MDG4525872.1"/>
    </source>
</evidence>
<sequence length="79" mass="8854">MARMKFKLNRAGVRDLLKSPEMQAVLTDKANAIRNRAGDGYESDIYVGKTRANAMVYADSIKAKRDNKKHNTLLKAVKS</sequence>
<gene>
    <name evidence="2" type="ORF">HU146_10415</name>
    <name evidence="1" type="ORF">NOL13_00365</name>
</gene>
<dbReference type="Proteomes" id="UP000548355">
    <property type="component" value="Unassembled WGS sequence"/>
</dbReference>
<dbReference type="Proteomes" id="UP001152875">
    <property type="component" value="Unassembled WGS sequence"/>
</dbReference>
<dbReference type="EMBL" id="JABXEU010000041">
    <property type="protein sequence ID" value="NVH37648.1"/>
    <property type="molecule type" value="Genomic_DNA"/>
</dbReference>
<reference evidence="1" key="2">
    <citation type="submission" date="2022-07" db="EMBL/GenBank/DDBJ databases">
        <title>Whole Genome Sequencing of Streptococcus suis.</title>
        <authorList>
            <person name="Dai X."/>
            <person name="Huang J."/>
            <person name="Wang L."/>
        </authorList>
    </citation>
    <scope>NUCLEOTIDE SEQUENCE</scope>
    <source>
        <strain evidence="1">XNB2</strain>
    </source>
</reference>
<comment type="caution">
    <text evidence="2">The sequence shown here is derived from an EMBL/GenBank/DDBJ whole genome shotgun (WGS) entry which is preliminary data.</text>
</comment>
<accession>A0A0Z8ENY5</accession>
<dbReference type="RefSeq" id="WP_024409240.1">
    <property type="nucleotide sequence ID" value="NZ_BCCO01000040.1"/>
</dbReference>
<organism evidence="2 3">
    <name type="scientific">Streptococcus suis</name>
    <dbReference type="NCBI Taxonomy" id="1307"/>
    <lineage>
        <taxon>Bacteria</taxon>
        <taxon>Bacillati</taxon>
        <taxon>Bacillota</taxon>
        <taxon>Bacilli</taxon>
        <taxon>Lactobacillales</taxon>
        <taxon>Streptococcaceae</taxon>
        <taxon>Streptococcus</taxon>
    </lineage>
</organism>
<protein>
    <submittedName>
        <fullName evidence="2">Uncharacterized protein</fullName>
    </submittedName>
</protein>